<proteinExistence type="predicted"/>
<organism evidence="2 3">
    <name type="scientific">Aspergillus uvarum CBS 121591</name>
    <dbReference type="NCBI Taxonomy" id="1448315"/>
    <lineage>
        <taxon>Eukaryota</taxon>
        <taxon>Fungi</taxon>
        <taxon>Dikarya</taxon>
        <taxon>Ascomycota</taxon>
        <taxon>Pezizomycotina</taxon>
        <taxon>Eurotiomycetes</taxon>
        <taxon>Eurotiomycetidae</taxon>
        <taxon>Eurotiales</taxon>
        <taxon>Aspergillaceae</taxon>
        <taxon>Aspergillus</taxon>
        <taxon>Aspergillus subgen. Circumdati</taxon>
    </lineage>
</organism>
<sequence length="697" mass="78179">MESQNPLPINGPPKGETTSGTADKKDDYESPVNLSKDNIIDIMKAIVESDQQNITLAIEKALPDGADVDAKQLREKIHPDKHILNDEHRKLATEASQRLNEAIQRAEGGDIRFRFGGGGLKPESSDLTRKSYHISAYRKAYNSLLILCEAACLNPDIQISKPSPDPGYRLPRAGIEAYNDLKEINNEIMKQNRNNNFEANTGLIDVPGLVAKWKAIHIAYMNSRYPMKVMQSNLDMFIDNNQYPSEWKKLYSKSWQHFGEFQALWNTLPKLVGEYFTNSLSSTPPSSKRFCARIEKILDSKSNKLDKKYKRGTSLFSMTLDIKEYITIFDEVINAFRKGDLQTYIAKREEIQVMVKEKAYPVGLVPPSPEQAQNWQPSSNVPGMGDHGSPILNSGFAANQAGNPSQVVRGNNGAFAIKARVVGGSFKPGYTSLGERIRFIQRRGAYCANFVVEDDNQMWRLVDSGYHGGRSAVEQAEGLGVPSVVQDVIEIRNLRDRVAEGGDWGIFFAAAGKLPINSIKPRLPDIVVGFYHIDPAKGEMRNAVSRSNLGQILRSKSTADKLIAELISGISDMRLQDVLMPQQIPSLLLPPHTSQTHQFNPINNYNRGIGHGIFKNNMLNGYGQPYIGMGELSRAEQSSFFNGGRETQMMSVQQHNQILQSAIQELMHQQQKSAVFREEEEEEEDQEEEEEEEEEEL</sequence>
<dbReference type="STRING" id="1448315.A0A319CKQ5"/>
<accession>A0A319CKQ5</accession>
<dbReference type="Proteomes" id="UP000248340">
    <property type="component" value="Unassembled WGS sequence"/>
</dbReference>
<feature type="compositionally biased region" description="Acidic residues" evidence="1">
    <location>
        <begin position="678"/>
        <end position="697"/>
    </location>
</feature>
<evidence type="ECO:0000313" key="2">
    <source>
        <dbReference type="EMBL" id="PYH75988.1"/>
    </source>
</evidence>
<gene>
    <name evidence="2" type="ORF">BO82DRAFT_427173</name>
</gene>
<dbReference type="AlphaFoldDB" id="A0A319CKQ5"/>
<evidence type="ECO:0000313" key="3">
    <source>
        <dbReference type="Proteomes" id="UP000248340"/>
    </source>
</evidence>
<dbReference type="VEuPathDB" id="FungiDB:BO82DRAFT_427173"/>
<protein>
    <submittedName>
        <fullName evidence="2">Uncharacterized protein</fullName>
    </submittedName>
</protein>
<dbReference type="GeneID" id="37143123"/>
<evidence type="ECO:0000256" key="1">
    <source>
        <dbReference type="SAM" id="MobiDB-lite"/>
    </source>
</evidence>
<feature type="region of interest" description="Disordered" evidence="1">
    <location>
        <begin position="669"/>
        <end position="697"/>
    </location>
</feature>
<dbReference type="EMBL" id="KZ821770">
    <property type="protein sequence ID" value="PYH75988.1"/>
    <property type="molecule type" value="Genomic_DNA"/>
</dbReference>
<name>A0A319CKQ5_9EURO</name>
<dbReference type="RefSeq" id="XP_025486188.1">
    <property type="nucleotide sequence ID" value="XM_025640381.1"/>
</dbReference>
<keyword evidence="3" id="KW-1185">Reference proteome</keyword>
<reference evidence="2 3" key="1">
    <citation type="submission" date="2016-12" db="EMBL/GenBank/DDBJ databases">
        <title>The genomes of Aspergillus section Nigri reveals drivers in fungal speciation.</title>
        <authorList>
            <consortium name="DOE Joint Genome Institute"/>
            <person name="Vesth T.C."/>
            <person name="Nybo J."/>
            <person name="Theobald S."/>
            <person name="Brandl J."/>
            <person name="Frisvad J.C."/>
            <person name="Nielsen K.F."/>
            <person name="Lyhne E.K."/>
            <person name="Kogle M.E."/>
            <person name="Kuo A."/>
            <person name="Riley R."/>
            <person name="Clum A."/>
            <person name="Nolan M."/>
            <person name="Lipzen A."/>
            <person name="Salamov A."/>
            <person name="Henrissat B."/>
            <person name="Wiebenga A."/>
            <person name="De Vries R.P."/>
            <person name="Grigoriev I.V."/>
            <person name="Mortensen U.H."/>
            <person name="Andersen M.R."/>
            <person name="Baker S.E."/>
        </authorList>
    </citation>
    <scope>NUCLEOTIDE SEQUENCE [LARGE SCALE GENOMIC DNA]</scope>
    <source>
        <strain evidence="2 3">CBS 121591</strain>
    </source>
</reference>
<feature type="region of interest" description="Disordered" evidence="1">
    <location>
        <begin position="1"/>
        <end position="32"/>
    </location>
</feature>
<dbReference type="OrthoDB" id="4409343at2759"/>